<dbReference type="OrthoDB" id="88903at2"/>
<organism evidence="2 3">
    <name type="scientific">Paraburkholderia acidiphila</name>
    <dbReference type="NCBI Taxonomy" id="2571747"/>
    <lineage>
        <taxon>Bacteria</taxon>
        <taxon>Pseudomonadati</taxon>
        <taxon>Pseudomonadota</taxon>
        <taxon>Betaproteobacteria</taxon>
        <taxon>Burkholderiales</taxon>
        <taxon>Burkholderiaceae</taxon>
        <taxon>Paraburkholderia</taxon>
    </lineage>
</organism>
<evidence type="ECO:0000313" key="2">
    <source>
        <dbReference type="EMBL" id="QGZ55082.1"/>
    </source>
</evidence>
<accession>A0A7Z2G4X2</accession>
<dbReference type="InterPro" id="IPR011646">
    <property type="entry name" value="KAP_P-loop"/>
</dbReference>
<dbReference type="Gene3D" id="3.40.50.300">
    <property type="entry name" value="P-loop containing nucleotide triphosphate hydrolases"/>
    <property type="match status" value="1"/>
</dbReference>
<dbReference type="Pfam" id="PF07693">
    <property type="entry name" value="KAP_NTPase"/>
    <property type="match status" value="1"/>
</dbReference>
<name>A0A7Z2G4X2_9BURK</name>
<dbReference type="RefSeq" id="WP_158758170.1">
    <property type="nucleotide sequence ID" value="NZ_CP046909.1"/>
</dbReference>
<sequence length="559" mass="61526">MTRAVIESVINEFLDSKRPEVLAISGKWGVGKTYALQEMVKAYKGENALAWYSYVSAFGAKSIGDLRSMILVKTRPFPVKKGRVGDAVEEAEALFKKGRGGAIYNAIMGLLEKVPYGGKHVTVLLETVATSLIRKTIVCIDDIERLGSGITMDELMGLVAELKVESQCKVILLFNEEQLGDRAEQYVKASEKVVDKKLAFVTTYGEATDLGLPADTPLRYYVIPCIRKLNISNIRTIQKIANGLRIVHGEIGNRSDSVNQQAATAVAVFAGALYEGGTGFPSPEQVTRYNWHSAAVGVGKDNIDQSWRDKLHACGFTACDEFDTEVLSVLKNGYAHGSELARHARALDEVVDRAKLERIFDEAWNKFHNRIDGTAEDLVLDFVSAVEVAARVISPRNLNSTVKLLRELGFSAEADQVIDKYVELNAGHTGLFRIDASHISRDVDDEKLRQRFAEVIADAEGPLDLATAARLLVEDRNWDDRTVATLANASADDFVALFKESQGEGLHTLIKCLYSAAHYRGPATLPIAVRVTAALDEIAKTSTLNEIRVKRLRNLERNA</sequence>
<dbReference type="Proteomes" id="UP000434209">
    <property type="component" value="Chromosome 1"/>
</dbReference>
<reference evidence="2 3" key="1">
    <citation type="submission" date="2019-12" db="EMBL/GenBank/DDBJ databases">
        <title>Paraburkholderia acidiphila 7Q-K02 sp. nov and Paraburkholderia acidisoli DHF22 sp. nov., two strains isolated from forest soil.</title>
        <authorList>
            <person name="Gao Z."/>
            <person name="Qiu L."/>
        </authorList>
    </citation>
    <scope>NUCLEOTIDE SEQUENCE [LARGE SCALE GENOMIC DNA]</scope>
    <source>
        <strain evidence="2 3">7Q-K02</strain>
    </source>
</reference>
<evidence type="ECO:0000313" key="3">
    <source>
        <dbReference type="Proteomes" id="UP000434209"/>
    </source>
</evidence>
<dbReference type="KEGG" id="pacp:FAZ97_09215"/>
<keyword evidence="3" id="KW-1185">Reference proteome</keyword>
<protein>
    <recommendedName>
        <fullName evidence="1">KAP NTPase domain-containing protein</fullName>
    </recommendedName>
</protein>
<evidence type="ECO:0000259" key="1">
    <source>
        <dbReference type="Pfam" id="PF07693"/>
    </source>
</evidence>
<dbReference type="EMBL" id="CP046909">
    <property type="protein sequence ID" value="QGZ55082.1"/>
    <property type="molecule type" value="Genomic_DNA"/>
</dbReference>
<dbReference type="SUPFAM" id="SSF52540">
    <property type="entry name" value="P-loop containing nucleoside triphosphate hydrolases"/>
    <property type="match status" value="1"/>
</dbReference>
<proteinExistence type="predicted"/>
<feature type="domain" description="KAP NTPase" evidence="1">
    <location>
        <begin position="8"/>
        <end position="189"/>
    </location>
</feature>
<dbReference type="InterPro" id="IPR027417">
    <property type="entry name" value="P-loop_NTPase"/>
</dbReference>
<dbReference type="AlphaFoldDB" id="A0A7Z2G4X2"/>
<gene>
    <name evidence="2" type="ORF">FAZ97_09215</name>
</gene>